<dbReference type="Proteomes" id="UP000032458">
    <property type="component" value="Unassembled WGS sequence"/>
</dbReference>
<accession>A0A0D7CPI7</accession>
<evidence type="ECO:0000313" key="1">
    <source>
        <dbReference type="EMBL" id="KIZ17307.1"/>
    </source>
</evidence>
<sequence length="166" mass="17965">MAEAFNCEYDPDVELKVRQDPDGFVEISVEDPTPPGAPGVSLAAYLKPESARRFARAVTLASFEVEGEPLDDVLQGEALAIKETMETGSPSEPCPETNHRCDPMCSARAECHRSAMKDLFRSPDKSVVFTDEMGNERAEAFLAARELAGPAANLDDVLTLADYLAA</sequence>
<proteinExistence type="predicted"/>
<organism evidence="1 2">
    <name type="scientific">Streptomyces natalensis ATCC 27448</name>
    <dbReference type="NCBI Taxonomy" id="1240678"/>
    <lineage>
        <taxon>Bacteria</taxon>
        <taxon>Bacillati</taxon>
        <taxon>Actinomycetota</taxon>
        <taxon>Actinomycetes</taxon>
        <taxon>Kitasatosporales</taxon>
        <taxon>Streptomycetaceae</taxon>
        <taxon>Streptomyces</taxon>
    </lineage>
</organism>
<name>A0A0D7CPI7_9ACTN</name>
<dbReference type="RefSeq" id="WP_030067901.1">
    <property type="nucleotide sequence ID" value="NZ_JRKI01000023.1"/>
</dbReference>
<dbReference type="PATRIC" id="fig|1240678.4.peg.3124"/>
<comment type="caution">
    <text evidence="1">The sequence shown here is derived from an EMBL/GenBank/DDBJ whole genome shotgun (WGS) entry which is preliminary data.</text>
</comment>
<dbReference type="EMBL" id="JRKI01000023">
    <property type="protein sequence ID" value="KIZ17307.1"/>
    <property type="molecule type" value="Genomic_DNA"/>
</dbReference>
<dbReference type="AlphaFoldDB" id="A0A0D7CPI7"/>
<reference evidence="1 2" key="1">
    <citation type="submission" date="2014-09" db="EMBL/GenBank/DDBJ databases">
        <title>Draft genome sequence of Streptomyces natalensis ATCC 27448, producer of the antifungal pimaricin.</title>
        <authorList>
            <person name="Mendes M.V."/>
            <person name="Beites T."/>
            <person name="Pires S."/>
            <person name="Santos C.L."/>
            <person name="Moradas-Ferreira P."/>
        </authorList>
    </citation>
    <scope>NUCLEOTIDE SEQUENCE [LARGE SCALE GENOMIC DNA]</scope>
    <source>
        <strain evidence="1 2">ATCC 27448</strain>
    </source>
</reference>
<keyword evidence="2" id="KW-1185">Reference proteome</keyword>
<protein>
    <submittedName>
        <fullName evidence="1">Uncharacterized protein</fullName>
    </submittedName>
</protein>
<evidence type="ECO:0000313" key="2">
    <source>
        <dbReference type="Proteomes" id="UP000032458"/>
    </source>
</evidence>
<gene>
    <name evidence="1" type="ORF">SNA_14875</name>
</gene>